<proteinExistence type="predicted"/>
<keyword evidence="2" id="KW-1185">Reference proteome</keyword>
<accession>A0ABU4F7Y9</accession>
<reference evidence="1 2" key="1">
    <citation type="submission" date="2023-10" db="EMBL/GenBank/DDBJ databases">
        <title>Characterization of rhizosphere-enriched actinobacteria from wheat plants lab-grown on chernevaya soil.</title>
        <authorList>
            <person name="Tikhonova E.N."/>
            <person name="Konopkin A."/>
            <person name="Kravchenko I.K."/>
        </authorList>
    </citation>
    <scope>NUCLEOTIDE SEQUENCE [LARGE SCALE GENOMIC DNA]</scope>
    <source>
        <strain evidence="1 2">RR29</strain>
    </source>
</reference>
<organism evidence="1 2">
    <name type="scientific">Streptomyces prunicolor</name>
    <dbReference type="NCBI Taxonomy" id="67348"/>
    <lineage>
        <taxon>Bacteria</taxon>
        <taxon>Bacillati</taxon>
        <taxon>Actinomycetota</taxon>
        <taxon>Actinomycetes</taxon>
        <taxon>Kitasatosporales</taxon>
        <taxon>Streptomycetaceae</taxon>
        <taxon>Streptomyces</taxon>
    </lineage>
</organism>
<sequence length="136" mass="14339">MSGPAVHTVTPSHELLSLQGKAGNAGVVQMLGERGHSCAGRAADPAPAVQRAVVQRSKLSHGNISFTNVALKYPESQGKATRILELPASNTQIKSFLADRTCRIALEKRTAETPANVVDKGAEGVFVTLASYCLEN</sequence>
<gene>
    <name evidence="1" type="ORF">R5A26_09535</name>
</gene>
<evidence type="ECO:0000313" key="1">
    <source>
        <dbReference type="EMBL" id="MDV7216195.1"/>
    </source>
</evidence>
<evidence type="ECO:0000313" key="2">
    <source>
        <dbReference type="Proteomes" id="UP001187346"/>
    </source>
</evidence>
<protein>
    <submittedName>
        <fullName evidence="1">Uncharacterized protein</fullName>
    </submittedName>
</protein>
<name>A0ABU4F7Y9_9ACTN</name>
<comment type="caution">
    <text evidence="1">The sequence shown here is derived from an EMBL/GenBank/DDBJ whole genome shotgun (WGS) entry which is preliminary data.</text>
</comment>
<dbReference type="EMBL" id="JAWMAJ010000023">
    <property type="protein sequence ID" value="MDV7216195.1"/>
    <property type="molecule type" value="Genomic_DNA"/>
</dbReference>
<dbReference type="RefSeq" id="WP_317770866.1">
    <property type="nucleotide sequence ID" value="NZ_JAWMAJ010000023.1"/>
</dbReference>
<dbReference type="Proteomes" id="UP001187346">
    <property type="component" value="Unassembled WGS sequence"/>
</dbReference>